<proteinExistence type="inferred from homology"/>
<keyword evidence="7" id="KW-1185">Reference proteome</keyword>
<sequence length="219" mass="25209">MQISEFVAHTIVALSQNIDIQARLKNNLADNQLLQRILDESLRIYPLFGITNRIADQDYQMRNGQVIPEGMNIVFDFVACHAEGIINPNVFDPDRWIQPKQPDNCYMPFGAGPRMCPAKKFAYNITATLVTDMIKNYWFISSIEHDRPLTGGGLVYFFSDNQGIKQRIKRRLMLPMISFKEALVQRCYSRKVIKNCEIVNKTDFLTKLVKTEAQDMPSL</sequence>
<dbReference type="PANTHER" id="PTHR24305:SF224">
    <property type="entry name" value="CYTOCHROME P450 313A1-RELATED"/>
    <property type="match status" value="1"/>
</dbReference>
<organism evidence="6 7">
    <name type="scientific">Limnobaculum zhutongyuii</name>
    <dbReference type="NCBI Taxonomy" id="2498113"/>
    <lineage>
        <taxon>Bacteria</taxon>
        <taxon>Pseudomonadati</taxon>
        <taxon>Pseudomonadota</taxon>
        <taxon>Gammaproteobacteria</taxon>
        <taxon>Enterobacterales</taxon>
        <taxon>Budviciaceae</taxon>
        <taxon>Limnobaculum</taxon>
    </lineage>
</organism>
<reference evidence="6 7" key="1">
    <citation type="submission" date="2019-03" db="EMBL/GenBank/DDBJ databases">
        <title>Pragia sp. nov. isolated from the gut tract of Carduelis flavirostris.</title>
        <authorList>
            <person name="Ge Y."/>
        </authorList>
    </citation>
    <scope>NUCLEOTIDE SEQUENCE [LARGE SCALE GENOMIC DNA]</scope>
    <source>
        <strain evidence="6 7">CF-458</strain>
    </source>
</reference>
<dbReference type="Pfam" id="PF00067">
    <property type="entry name" value="p450"/>
    <property type="match status" value="1"/>
</dbReference>
<dbReference type="InterPro" id="IPR001128">
    <property type="entry name" value="Cyt_P450"/>
</dbReference>
<dbReference type="Proteomes" id="UP000293154">
    <property type="component" value="Chromosome"/>
</dbReference>
<dbReference type="GO" id="GO:0016705">
    <property type="term" value="F:oxidoreductase activity, acting on paired donors, with incorporation or reduction of molecular oxygen"/>
    <property type="evidence" value="ECO:0007669"/>
    <property type="project" value="InterPro"/>
</dbReference>
<dbReference type="CDD" id="cd00302">
    <property type="entry name" value="cytochrome_P450"/>
    <property type="match status" value="1"/>
</dbReference>
<dbReference type="EMBL" id="CP034752">
    <property type="protein sequence ID" value="QBH96355.1"/>
    <property type="molecule type" value="Genomic_DNA"/>
</dbReference>
<keyword evidence="5" id="KW-0560">Oxidoreductase</keyword>
<evidence type="ECO:0000313" key="7">
    <source>
        <dbReference type="Proteomes" id="UP000293154"/>
    </source>
</evidence>
<dbReference type="InterPro" id="IPR002403">
    <property type="entry name" value="Cyt_P450_E_grp-IV"/>
</dbReference>
<dbReference type="SUPFAM" id="SSF48264">
    <property type="entry name" value="Cytochrome P450"/>
    <property type="match status" value="1"/>
</dbReference>
<keyword evidence="3 4" id="KW-0408">Iron</keyword>
<evidence type="ECO:0000313" key="6">
    <source>
        <dbReference type="EMBL" id="QBH96355.1"/>
    </source>
</evidence>
<dbReference type="GO" id="GO:0020037">
    <property type="term" value="F:heme binding"/>
    <property type="evidence" value="ECO:0007669"/>
    <property type="project" value="InterPro"/>
</dbReference>
<comment type="similarity">
    <text evidence="5">Belongs to the cytochrome P450 family.</text>
</comment>
<dbReference type="PROSITE" id="PS00086">
    <property type="entry name" value="CYTOCHROME_P450"/>
    <property type="match status" value="1"/>
</dbReference>
<gene>
    <name evidence="6" type="ORF">EKN56_08055</name>
</gene>
<evidence type="ECO:0000256" key="4">
    <source>
        <dbReference type="PIRSR" id="PIRSR602403-1"/>
    </source>
</evidence>
<protein>
    <submittedName>
        <fullName evidence="6">Cytochrome P450</fullName>
    </submittedName>
</protein>
<accession>A0A411WJH9</accession>
<evidence type="ECO:0000256" key="3">
    <source>
        <dbReference type="ARBA" id="ARBA00023004"/>
    </source>
</evidence>
<name>A0A411WJH9_9GAMM</name>
<comment type="cofactor">
    <cofactor evidence="1 4">
        <name>heme</name>
        <dbReference type="ChEBI" id="CHEBI:30413"/>
    </cofactor>
</comment>
<dbReference type="AlphaFoldDB" id="A0A411WJH9"/>
<dbReference type="InterPro" id="IPR036396">
    <property type="entry name" value="Cyt_P450_sf"/>
</dbReference>
<dbReference type="PANTHER" id="PTHR24305">
    <property type="entry name" value="CYTOCHROME P450"/>
    <property type="match status" value="1"/>
</dbReference>
<dbReference type="PRINTS" id="PR00465">
    <property type="entry name" value="EP450IV"/>
</dbReference>
<dbReference type="GO" id="GO:0005506">
    <property type="term" value="F:iron ion binding"/>
    <property type="evidence" value="ECO:0007669"/>
    <property type="project" value="InterPro"/>
</dbReference>
<dbReference type="OrthoDB" id="9764248at2"/>
<dbReference type="Gene3D" id="1.10.630.10">
    <property type="entry name" value="Cytochrome P450"/>
    <property type="match status" value="1"/>
</dbReference>
<evidence type="ECO:0000256" key="5">
    <source>
        <dbReference type="RuleBase" id="RU000461"/>
    </source>
</evidence>
<evidence type="ECO:0000256" key="2">
    <source>
        <dbReference type="ARBA" id="ARBA00022723"/>
    </source>
</evidence>
<keyword evidence="4 5" id="KW-0349">Heme</keyword>
<keyword evidence="2 4" id="KW-0479">Metal-binding</keyword>
<dbReference type="InterPro" id="IPR050121">
    <property type="entry name" value="Cytochrome_P450_monoxygenase"/>
</dbReference>
<keyword evidence="5" id="KW-0503">Monooxygenase</keyword>
<feature type="binding site" description="axial binding residue" evidence="4">
    <location>
        <position position="116"/>
    </location>
    <ligand>
        <name>heme</name>
        <dbReference type="ChEBI" id="CHEBI:30413"/>
    </ligand>
    <ligandPart>
        <name>Fe</name>
        <dbReference type="ChEBI" id="CHEBI:18248"/>
    </ligandPart>
</feature>
<dbReference type="InterPro" id="IPR017972">
    <property type="entry name" value="Cyt_P450_CS"/>
</dbReference>
<dbReference type="GO" id="GO:0004497">
    <property type="term" value="F:monooxygenase activity"/>
    <property type="evidence" value="ECO:0007669"/>
    <property type="project" value="UniProtKB-KW"/>
</dbReference>
<dbReference type="KEGG" id="prag:EKN56_08055"/>
<evidence type="ECO:0000256" key="1">
    <source>
        <dbReference type="ARBA" id="ARBA00001971"/>
    </source>
</evidence>